<comment type="caution">
    <text evidence="1">The sequence shown here is derived from an EMBL/GenBank/DDBJ whole genome shotgun (WGS) entry which is preliminary data.</text>
</comment>
<gene>
    <name evidence="1" type="ORF">BDP27DRAFT_1417084</name>
</gene>
<keyword evidence="2" id="KW-1185">Reference proteome</keyword>
<dbReference type="Proteomes" id="UP000772434">
    <property type="component" value="Unassembled WGS sequence"/>
</dbReference>
<dbReference type="AlphaFoldDB" id="A0A9P5PW68"/>
<evidence type="ECO:0000313" key="1">
    <source>
        <dbReference type="EMBL" id="KAF9073611.1"/>
    </source>
</evidence>
<protein>
    <submittedName>
        <fullName evidence="1">Uncharacterized protein</fullName>
    </submittedName>
</protein>
<organism evidence="1 2">
    <name type="scientific">Rhodocollybia butyracea</name>
    <dbReference type="NCBI Taxonomy" id="206335"/>
    <lineage>
        <taxon>Eukaryota</taxon>
        <taxon>Fungi</taxon>
        <taxon>Dikarya</taxon>
        <taxon>Basidiomycota</taxon>
        <taxon>Agaricomycotina</taxon>
        <taxon>Agaricomycetes</taxon>
        <taxon>Agaricomycetidae</taxon>
        <taxon>Agaricales</taxon>
        <taxon>Marasmiineae</taxon>
        <taxon>Omphalotaceae</taxon>
        <taxon>Rhodocollybia</taxon>
    </lineage>
</organism>
<dbReference type="EMBL" id="JADNRY010000017">
    <property type="protein sequence ID" value="KAF9073611.1"/>
    <property type="molecule type" value="Genomic_DNA"/>
</dbReference>
<evidence type="ECO:0000313" key="2">
    <source>
        <dbReference type="Proteomes" id="UP000772434"/>
    </source>
</evidence>
<reference evidence="1" key="1">
    <citation type="submission" date="2020-11" db="EMBL/GenBank/DDBJ databases">
        <authorList>
            <consortium name="DOE Joint Genome Institute"/>
            <person name="Ahrendt S."/>
            <person name="Riley R."/>
            <person name="Andreopoulos W."/>
            <person name="Labutti K."/>
            <person name="Pangilinan J."/>
            <person name="Ruiz-Duenas F.J."/>
            <person name="Barrasa J.M."/>
            <person name="Sanchez-Garcia M."/>
            <person name="Camarero S."/>
            <person name="Miyauchi S."/>
            <person name="Serrano A."/>
            <person name="Linde D."/>
            <person name="Babiker R."/>
            <person name="Drula E."/>
            <person name="Ayuso-Fernandez I."/>
            <person name="Pacheco R."/>
            <person name="Padilla G."/>
            <person name="Ferreira P."/>
            <person name="Barriuso J."/>
            <person name="Kellner H."/>
            <person name="Castanera R."/>
            <person name="Alfaro M."/>
            <person name="Ramirez L."/>
            <person name="Pisabarro A.G."/>
            <person name="Kuo A."/>
            <person name="Tritt A."/>
            <person name="Lipzen A."/>
            <person name="He G."/>
            <person name="Yan M."/>
            <person name="Ng V."/>
            <person name="Cullen D."/>
            <person name="Martin F."/>
            <person name="Rosso M.-N."/>
            <person name="Henrissat B."/>
            <person name="Hibbett D."/>
            <person name="Martinez A.T."/>
            <person name="Grigoriev I.V."/>
        </authorList>
    </citation>
    <scope>NUCLEOTIDE SEQUENCE</scope>
    <source>
        <strain evidence="1">AH 40177</strain>
    </source>
</reference>
<name>A0A9P5PW68_9AGAR</name>
<proteinExistence type="predicted"/>
<accession>A0A9P5PW68</accession>
<sequence length="116" mass="13305">MAPNALEVLKNGLVKLKKQVQQRKDGLLKGKDLNNSKNPISHAEKTVEETLDALQETYLERPSRREALQAAIIMQRYIHGMDVGWMSPLHASLRTFWLHLDKRHAWKAPLGTAVQW</sequence>